<reference evidence="4 5" key="1">
    <citation type="submission" date="2017-02" db="EMBL/GenBank/DDBJ databases">
        <authorList>
            <person name="Peterson S.W."/>
        </authorList>
    </citation>
    <scope>NUCLEOTIDE SEQUENCE [LARGE SCALE GENOMIC DNA]</scope>
    <source>
        <strain evidence="4 5">USBA 369</strain>
    </source>
</reference>
<evidence type="ECO:0000256" key="1">
    <source>
        <dbReference type="ARBA" id="ARBA00022679"/>
    </source>
</evidence>
<dbReference type="Proteomes" id="UP000190135">
    <property type="component" value="Unassembled WGS sequence"/>
</dbReference>
<dbReference type="PROSITE" id="PS51186">
    <property type="entry name" value="GNAT"/>
    <property type="match status" value="1"/>
</dbReference>
<keyword evidence="1 4" id="KW-0808">Transferase</keyword>
<dbReference type="GO" id="GO:0016747">
    <property type="term" value="F:acyltransferase activity, transferring groups other than amino-acyl groups"/>
    <property type="evidence" value="ECO:0007669"/>
    <property type="project" value="InterPro"/>
</dbReference>
<proteinExistence type="predicted"/>
<sequence length="159" mass="17547">MLTMRPMRADEFPAYLSYFIADYAAEIAANFGLSAEASSIKASEEIAANLPDGVSTPEASLICLTLADDAREQLVGYLWYSAKSDDRSAFVYDFYIRPEYRGQGLGRQALALLETELTQAGIEQIRLRVAADNDGAKRLYENTGFRVTGINMSKLIGKK</sequence>
<evidence type="ECO:0000259" key="3">
    <source>
        <dbReference type="PROSITE" id="PS51186"/>
    </source>
</evidence>
<dbReference type="EMBL" id="FUXL01000002">
    <property type="protein sequence ID" value="SJZ74340.1"/>
    <property type="molecule type" value="Genomic_DNA"/>
</dbReference>
<dbReference type="InterPro" id="IPR000182">
    <property type="entry name" value="GNAT_dom"/>
</dbReference>
<dbReference type="InterPro" id="IPR050680">
    <property type="entry name" value="YpeA/RimI_acetyltransf"/>
</dbReference>
<dbReference type="STRING" id="1365950.SAMN05428963_102417"/>
<gene>
    <name evidence="4" type="ORF">SAMN05428963_102417</name>
</gene>
<keyword evidence="5" id="KW-1185">Reference proteome</keyword>
<dbReference type="Gene3D" id="3.40.630.30">
    <property type="match status" value="1"/>
</dbReference>
<dbReference type="CDD" id="cd04301">
    <property type="entry name" value="NAT_SF"/>
    <property type="match status" value="1"/>
</dbReference>
<evidence type="ECO:0000313" key="4">
    <source>
        <dbReference type="EMBL" id="SJZ74340.1"/>
    </source>
</evidence>
<accession>A0A1T4N4Q7</accession>
<protein>
    <submittedName>
        <fullName evidence="4">Acetyltransferase (GNAT) family protein</fullName>
    </submittedName>
</protein>
<keyword evidence="2" id="KW-0012">Acyltransferase</keyword>
<dbReference type="SUPFAM" id="SSF55729">
    <property type="entry name" value="Acyl-CoA N-acyltransferases (Nat)"/>
    <property type="match status" value="1"/>
</dbReference>
<dbReference type="Pfam" id="PF00583">
    <property type="entry name" value="Acetyltransf_1"/>
    <property type="match status" value="1"/>
</dbReference>
<dbReference type="InterPro" id="IPR016181">
    <property type="entry name" value="Acyl_CoA_acyltransferase"/>
</dbReference>
<dbReference type="AlphaFoldDB" id="A0A1T4N4Q7"/>
<dbReference type="OrthoDB" id="6172743at2"/>
<evidence type="ECO:0000313" key="5">
    <source>
        <dbReference type="Proteomes" id="UP000190135"/>
    </source>
</evidence>
<evidence type="ECO:0000256" key="2">
    <source>
        <dbReference type="ARBA" id="ARBA00023315"/>
    </source>
</evidence>
<name>A0A1T4N4Q7_9HYPH</name>
<organism evidence="4 5">
    <name type="scientific">Consotaella salsifontis</name>
    <dbReference type="NCBI Taxonomy" id="1365950"/>
    <lineage>
        <taxon>Bacteria</taxon>
        <taxon>Pseudomonadati</taxon>
        <taxon>Pseudomonadota</taxon>
        <taxon>Alphaproteobacteria</taxon>
        <taxon>Hyphomicrobiales</taxon>
        <taxon>Aurantimonadaceae</taxon>
        <taxon>Consotaella</taxon>
    </lineage>
</organism>
<dbReference type="RefSeq" id="WP_078707061.1">
    <property type="nucleotide sequence ID" value="NZ_FUXL01000002.1"/>
</dbReference>
<feature type="domain" description="N-acetyltransferase" evidence="3">
    <location>
        <begin position="2"/>
        <end position="159"/>
    </location>
</feature>
<dbReference type="PANTHER" id="PTHR43420">
    <property type="entry name" value="ACETYLTRANSFERASE"/>
    <property type="match status" value="1"/>
</dbReference>